<protein>
    <submittedName>
        <fullName evidence="11">Uncharacterized protein</fullName>
    </submittedName>
</protein>
<comment type="similarity">
    <text evidence="6">Belongs to the DOP1 family.</text>
</comment>
<dbReference type="OrthoDB" id="297643at2759"/>
<dbReference type="STRING" id="93625.A0A409VT49"/>
<accession>A0A409VT49</accession>
<evidence type="ECO:0000256" key="1">
    <source>
        <dbReference type="ARBA" id="ARBA00004395"/>
    </source>
</evidence>
<dbReference type="InParanoid" id="A0A409VT49"/>
<dbReference type="GO" id="GO:0005802">
    <property type="term" value="C:trans-Golgi network"/>
    <property type="evidence" value="ECO:0007669"/>
    <property type="project" value="TreeGrafter"/>
</dbReference>
<keyword evidence="12" id="KW-1185">Reference proteome</keyword>
<dbReference type="PANTHER" id="PTHR14042">
    <property type="entry name" value="DOPEY-RELATED"/>
    <property type="match status" value="1"/>
</dbReference>
<dbReference type="GO" id="GO:0005768">
    <property type="term" value="C:endosome"/>
    <property type="evidence" value="ECO:0007669"/>
    <property type="project" value="TreeGrafter"/>
</dbReference>
<keyword evidence="4" id="KW-0333">Golgi apparatus</keyword>
<dbReference type="GO" id="GO:0006895">
    <property type="term" value="P:Golgi to endosome transport"/>
    <property type="evidence" value="ECO:0007669"/>
    <property type="project" value="InterPro"/>
</dbReference>
<keyword evidence="2" id="KW-0813">Transport</keyword>
<dbReference type="GO" id="GO:0015031">
    <property type="term" value="P:protein transport"/>
    <property type="evidence" value="ECO:0007669"/>
    <property type="project" value="UniProtKB-KW"/>
</dbReference>
<evidence type="ECO:0000259" key="10">
    <source>
        <dbReference type="Pfam" id="PF24598"/>
    </source>
</evidence>
<feature type="compositionally biased region" description="Basic and acidic residues" evidence="7">
    <location>
        <begin position="1398"/>
        <end position="1407"/>
    </location>
</feature>
<dbReference type="InterPro" id="IPR016024">
    <property type="entry name" value="ARM-type_fold"/>
</dbReference>
<feature type="region of interest" description="Disordered" evidence="7">
    <location>
        <begin position="972"/>
        <end position="995"/>
    </location>
</feature>
<dbReference type="PANTHER" id="PTHR14042:SF24">
    <property type="entry name" value="PROTEIN DOPEY-1 HOMOLOG"/>
    <property type="match status" value="1"/>
</dbReference>
<evidence type="ECO:0000256" key="4">
    <source>
        <dbReference type="ARBA" id="ARBA00023034"/>
    </source>
</evidence>
<name>A0A409VT49_PSICY</name>
<feature type="domain" description="DOP1-like middle TPR" evidence="9">
    <location>
        <begin position="340"/>
        <end position="525"/>
    </location>
</feature>
<feature type="region of interest" description="Disordered" evidence="7">
    <location>
        <begin position="1386"/>
        <end position="1416"/>
    </location>
</feature>
<evidence type="ECO:0000256" key="5">
    <source>
        <dbReference type="ARBA" id="ARBA00023136"/>
    </source>
</evidence>
<feature type="domain" description="DOP1 N-terminal" evidence="8">
    <location>
        <begin position="42"/>
        <end position="331"/>
    </location>
</feature>
<reference evidence="11 12" key="1">
    <citation type="journal article" date="2018" name="Evol. Lett.">
        <title>Horizontal gene cluster transfer increased hallucinogenic mushroom diversity.</title>
        <authorList>
            <person name="Reynolds H.T."/>
            <person name="Vijayakumar V."/>
            <person name="Gluck-Thaler E."/>
            <person name="Korotkin H.B."/>
            <person name="Matheny P.B."/>
            <person name="Slot J.C."/>
        </authorList>
    </citation>
    <scope>NUCLEOTIDE SEQUENCE [LARGE SCALE GENOMIC DNA]</scope>
    <source>
        <strain evidence="11 12">2631</strain>
    </source>
</reference>
<dbReference type="Pfam" id="PF24597">
    <property type="entry name" value="TPR_DOP1_M"/>
    <property type="match status" value="1"/>
</dbReference>
<evidence type="ECO:0000259" key="9">
    <source>
        <dbReference type="Pfam" id="PF24597"/>
    </source>
</evidence>
<dbReference type="Pfam" id="PF04118">
    <property type="entry name" value="Dopey_N"/>
    <property type="match status" value="1"/>
</dbReference>
<dbReference type="GO" id="GO:0005829">
    <property type="term" value="C:cytosol"/>
    <property type="evidence" value="ECO:0007669"/>
    <property type="project" value="GOC"/>
</dbReference>
<keyword evidence="3" id="KW-0653">Protein transport</keyword>
<evidence type="ECO:0000313" key="11">
    <source>
        <dbReference type="EMBL" id="PPQ69444.1"/>
    </source>
</evidence>
<feature type="domain" description="DOP1-like C-terminal" evidence="10">
    <location>
        <begin position="1284"/>
        <end position="1786"/>
    </location>
</feature>
<evidence type="ECO:0000256" key="2">
    <source>
        <dbReference type="ARBA" id="ARBA00022448"/>
    </source>
</evidence>
<dbReference type="Proteomes" id="UP000283269">
    <property type="component" value="Unassembled WGS sequence"/>
</dbReference>
<sequence>MSSIVPSVSGVEGSGQVAKKGSAWVSARTSERTIALQIYASDPKYKKYVQQVEKCLNSFDNVHEWADCIAFLKQLLKTFQSYMQFKEIPRKLIVAKRLAQCLNPALPTGVHQRALEVYVHILSVLGAESLKRDLSLWSSGLFPFFEYAATSVKPTLLNIYDTHYLPLQAGLRPIMKSFILSLLPGLEEETGEFFEKVLNLLDRISGAVSLSFFFQNIWLIMLTTPSARGTSLNFLARRLPRLNANEDITDIVGKDIGLMIRAFASALEDENLLVRRSALDILLQSMRIDSHTIRKAQNEDRFILMRAATGVVLRRDLSLNRRLYTWLLGPEEKSDNQIMYLKDHGLELLSSTLKNEMMSPSGEYAESRPFKIFISLLDKWEIGAILTETLVYDSFKAIMNLVAHPTESGEDLTMTASTLYEAVEPQILWKHVLVSIFDEISGDGSDTEAIQLVQFMLHTFSQDEEIQTIHLPVIFAAIVDLIDSRVKEDSSRTSHESICSTLRLLEAVLEQIPHVGLLQRPETTLDSGDGYSRPFDFACAFFKIPDRSLSTWPPFNVSTMPYASCLESLVSMSKTYTECLKESQQTVVLRESFSRTLALINNLVERLTTPVNLTWNPKEWIDVLLLSLEYETSTFTTVDRLITLTITLQQSQYLEPKLDFNERSTMSKMIATLLKYLHPDFAGYHVRAVNLIWSLQASTTRSHVESIVAQSMTSPKSGNVSEAYEAFGVIWRLTEDNLLPGFHFRTPLMIILDTLKSDNSNLRRVGETWMRCSLKSYIRSRVLDPILYDLLDPSILRTSTTFKVRGREISGFLYERPYDQRFVNYLLETLLSVVSFGGQGFTKATRTSAIKRSHHTGLVQRVSNSHLVDSDATYLDVLIELLLRFVQSELKHSMPAPMQALNSAIQSNAIELLQALISRGEIENISVESIEAAAIGKLYFSIHINRLDLQNKWLHLLHSVISVSTAQIESSQRAATAKPDDGPLESGNSHGRGGDGPIRYPLNPLMVQTLVDGISVRSNRPVLQHWLDFILMAVPQFQPALQVVVTPLNDCLCRQTMSALGDVLKATVQKKEYAEDMHTTITDAELIMLLNALERLILLSLAYTTELESEDELPALEKTATETSGLLGYVSNVFGSDASSSNPLEQLTSRFPGYRSLDEGVRVLYSVWASLIWKPSLPWSPMDDTLSLIYTRTRLRCRRVLEHLFRVQNAEVFESVVNWWSRDVTLSTSSPDSAFELVDVLVANAQNAVQMICDSIGSRILTSLEKGKKQTLNPNLTDAILFKFLEEYLRRLESPLAVQVWSRYVQLVKDILAASKDFRTSNFYALRCLGVLAEKITQTTAMEDRKIRKELQDCYGKLLESCMVYVGRFTDQGSWIRRSTKESVINSGRESPALRNELTSRSDEKSDTNGASASSEAPKLGSIEVVGQINNFVATSALPNLRKLLMENDKIISACNNIIYYIVNPAMRGKTRPMDVDSIVIQILQEMSRIPAALKSWRTPVTDLLNDNRLFNCNPNDASQWRPIIKILYDTDKTTLPELLGMLKPIPTREYIMTLGTGKLANAPSANIFTNREYEMLLRSLNLRRLSFVLFSGEKNGFLTQLPTIQEKLVDIFRSVSSPVVQSEVFLCIRVLLCRLSPHNLTSFWPVVLTEMYRIFEQAMINMPADGSEDLQLILSACKCLDTLLVLQTEEFQIHQWIFITDTVDAVYRPDDWLPEAMMDQLSEIAGNLPAGETSNMKQVEHLTSQTEQRPMRRPLLSSLRQIESMRDLVPFLSNVSVSSYESVYASGGNIDWEAVEQSIMYDMFDGR</sequence>
<dbReference type="Pfam" id="PF24598">
    <property type="entry name" value="DOP1_C"/>
    <property type="match status" value="1"/>
</dbReference>
<comment type="subcellular location">
    <subcellularLocation>
        <location evidence="1">Golgi apparatus membrane</location>
        <topology evidence="1">Peripheral membrane protein</topology>
    </subcellularLocation>
</comment>
<dbReference type="InterPro" id="IPR007249">
    <property type="entry name" value="DOP1_N"/>
</dbReference>
<gene>
    <name evidence="11" type="ORF">CVT25_004836</name>
</gene>
<comment type="caution">
    <text evidence="11">The sequence shown here is derived from an EMBL/GenBank/DDBJ whole genome shotgun (WGS) entry which is preliminary data.</text>
</comment>
<evidence type="ECO:0000313" key="12">
    <source>
        <dbReference type="Proteomes" id="UP000283269"/>
    </source>
</evidence>
<keyword evidence="5" id="KW-0472">Membrane</keyword>
<organism evidence="11 12">
    <name type="scientific">Psilocybe cyanescens</name>
    <dbReference type="NCBI Taxonomy" id="93625"/>
    <lineage>
        <taxon>Eukaryota</taxon>
        <taxon>Fungi</taxon>
        <taxon>Dikarya</taxon>
        <taxon>Basidiomycota</taxon>
        <taxon>Agaricomycotina</taxon>
        <taxon>Agaricomycetes</taxon>
        <taxon>Agaricomycetidae</taxon>
        <taxon>Agaricales</taxon>
        <taxon>Agaricineae</taxon>
        <taxon>Strophariaceae</taxon>
        <taxon>Psilocybe</taxon>
    </lineage>
</organism>
<evidence type="ECO:0000256" key="6">
    <source>
        <dbReference type="ARBA" id="ARBA00046326"/>
    </source>
</evidence>
<dbReference type="InterPro" id="IPR056458">
    <property type="entry name" value="TPR_DOP1_M"/>
</dbReference>
<dbReference type="GO" id="GO:0000139">
    <property type="term" value="C:Golgi membrane"/>
    <property type="evidence" value="ECO:0007669"/>
    <property type="project" value="UniProtKB-SubCell"/>
</dbReference>
<dbReference type="EMBL" id="NHYD01003934">
    <property type="protein sequence ID" value="PPQ69444.1"/>
    <property type="molecule type" value="Genomic_DNA"/>
</dbReference>
<evidence type="ECO:0000259" key="8">
    <source>
        <dbReference type="Pfam" id="PF04118"/>
    </source>
</evidence>
<dbReference type="InterPro" id="IPR040314">
    <property type="entry name" value="DOP1"/>
</dbReference>
<dbReference type="InterPro" id="IPR056457">
    <property type="entry name" value="DOP1_C"/>
</dbReference>
<dbReference type="FunCoup" id="A0A409VT49">
    <property type="interactions" value="137"/>
</dbReference>
<proteinExistence type="inferred from homology"/>
<evidence type="ECO:0000256" key="3">
    <source>
        <dbReference type="ARBA" id="ARBA00022927"/>
    </source>
</evidence>
<evidence type="ECO:0000256" key="7">
    <source>
        <dbReference type="SAM" id="MobiDB-lite"/>
    </source>
</evidence>
<dbReference type="SUPFAM" id="SSF48371">
    <property type="entry name" value="ARM repeat"/>
    <property type="match status" value="2"/>
</dbReference>